<dbReference type="PANTHER" id="PTHR10091">
    <property type="entry name" value="ALDOSE-1-EPIMERASE"/>
    <property type="match status" value="1"/>
</dbReference>
<comment type="caution">
    <text evidence="12">The sequence shown here is derived from an EMBL/GenBank/DDBJ whole genome shotgun (WGS) entry which is preliminary data.</text>
</comment>
<dbReference type="EC" id="5.1.3.3" evidence="4 8"/>
<feature type="active site" description="Proton acceptor" evidence="9">
    <location>
        <position position="309"/>
    </location>
</feature>
<dbReference type="InterPro" id="IPR015443">
    <property type="entry name" value="Aldose_1-epimerase"/>
</dbReference>
<evidence type="ECO:0000256" key="10">
    <source>
        <dbReference type="PIRSR" id="PIRSR005096-2"/>
    </source>
</evidence>
<dbReference type="InterPro" id="IPR011013">
    <property type="entry name" value="Gal_mutarotase_sf_dom"/>
</dbReference>
<evidence type="ECO:0000313" key="13">
    <source>
        <dbReference type="Proteomes" id="UP000674938"/>
    </source>
</evidence>
<dbReference type="InterPro" id="IPR014718">
    <property type="entry name" value="GH-type_carb-bd"/>
</dbReference>
<dbReference type="InterPro" id="IPR008183">
    <property type="entry name" value="Aldose_1/G6P_1-epimerase"/>
</dbReference>
<comment type="pathway">
    <text evidence="2 8">Carbohydrate metabolism; hexose metabolism.</text>
</comment>
<name>A0A940P7I8_9ENTE</name>
<dbReference type="GO" id="GO:0005737">
    <property type="term" value="C:cytoplasm"/>
    <property type="evidence" value="ECO:0007669"/>
    <property type="project" value="TreeGrafter"/>
</dbReference>
<dbReference type="GO" id="GO:0033499">
    <property type="term" value="P:galactose catabolic process via UDP-galactose, Leloir pathway"/>
    <property type="evidence" value="ECO:0007669"/>
    <property type="project" value="TreeGrafter"/>
</dbReference>
<evidence type="ECO:0000256" key="4">
    <source>
        <dbReference type="ARBA" id="ARBA00013185"/>
    </source>
</evidence>
<dbReference type="InterPro" id="IPR018052">
    <property type="entry name" value="Ald1_epimerase_CS"/>
</dbReference>
<dbReference type="EMBL" id="JAEEGA010000001">
    <property type="protein sequence ID" value="MBP1039894.1"/>
    <property type="molecule type" value="Genomic_DNA"/>
</dbReference>
<dbReference type="Proteomes" id="UP000674938">
    <property type="component" value="Unassembled WGS sequence"/>
</dbReference>
<dbReference type="Gene3D" id="2.70.98.10">
    <property type="match status" value="1"/>
</dbReference>
<feature type="binding site" evidence="10">
    <location>
        <position position="247"/>
    </location>
    <ligand>
        <name>beta-D-galactose</name>
        <dbReference type="ChEBI" id="CHEBI:27667"/>
    </ligand>
</feature>
<dbReference type="AlphaFoldDB" id="A0A940P7I8"/>
<dbReference type="SUPFAM" id="SSF74650">
    <property type="entry name" value="Galactose mutarotase-like"/>
    <property type="match status" value="1"/>
</dbReference>
<feature type="active site" description="Proton donor" evidence="9">
    <location>
        <position position="174"/>
    </location>
</feature>
<organism evidence="12 13">
    <name type="scientific">Vagococcus allomyrinae</name>
    <dbReference type="NCBI Taxonomy" id="2794353"/>
    <lineage>
        <taxon>Bacteria</taxon>
        <taxon>Bacillati</taxon>
        <taxon>Bacillota</taxon>
        <taxon>Bacilli</taxon>
        <taxon>Lactobacillales</taxon>
        <taxon>Enterococcaceae</taxon>
        <taxon>Vagococcus</taxon>
    </lineage>
</organism>
<evidence type="ECO:0000313" key="12">
    <source>
        <dbReference type="EMBL" id="MBP1039894.1"/>
    </source>
</evidence>
<evidence type="ECO:0000256" key="5">
    <source>
        <dbReference type="ARBA" id="ARBA00014165"/>
    </source>
</evidence>
<protein>
    <recommendedName>
        <fullName evidence="5 8">Aldose 1-epimerase</fullName>
        <ecNumber evidence="4 8">5.1.3.3</ecNumber>
    </recommendedName>
</protein>
<dbReference type="RefSeq" id="WP_209524775.1">
    <property type="nucleotide sequence ID" value="NZ_JAEEGA010000001.1"/>
</dbReference>
<feature type="binding site" evidence="11">
    <location>
        <begin position="174"/>
        <end position="176"/>
    </location>
    <ligand>
        <name>beta-D-galactose</name>
        <dbReference type="ChEBI" id="CHEBI:27667"/>
    </ligand>
</feature>
<evidence type="ECO:0000256" key="11">
    <source>
        <dbReference type="PIRSR" id="PIRSR005096-3"/>
    </source>
</evidence>
<evidence type="ECO:0000256" key="9">
    <source>
        <dbReference type="PIRSR" id="PIRSR005096-1"/>
    </source>
</evidence>
<dbReference type="InterPro" id="IPR047215">
    <property type="entry name" value="Galactose_mutarotase-like"/>
</dbReference>
<accession>A0A940P7I8</accession>
<dbReference type="PROSITE" id="PS00545">
    <property type="entry name" value="ALDOSE_1_EPIMERASE"/>
    <property type="match status" value="1"/>
</dbReference>
<dbReference type="CDD" id="cd09019">
    <property type="entry name" value="galactose_mutarotase_like"/>
    <property type="match status" value="1"/>
</dbReference>
<evidence type="ECO:0000256" key="6">
    <source>
        <dbReference type="ARBA" id="ARBA00023235"/>
    </source>
</evidence>
<dbReference type="Pfam" id="PF01263">
    <property type="entry name" value="Aldose_epim"/>
    <property type="match status" value="1"/>
</dbReference>
<dbReference type="GO" id="GO:0006006">
    <property type="term" value="P:glucose metabolic process"/>
    <property type="evidence" value="ECO:0007669"/>
    <property type="project" value="TreeGrafter"/>
</dbReference>
<dbReference type="GO" id="GO:0030246">
    <property type="term" value="F:carbohydrate binding"/>
    <property type="evidence" value="ECO:0007669"/>
    <property type="project" value="InterPro"/>
</dbReference>
<keyword evidence="7 8" id="KW-0119">Carbohydrate metabolism</keyword>
<gene>
    <name evidence="12" type="ORF">I6N95_02605</name>
</gene>
<evidence type="ECO:0000256" key="8">
    <source>
        <dbReference type="PIRNR" id="PIRNR005096"/>
    </source>
</evidence>
<comment type="similarity">
    <text evidence="3 8">Belongs to the aldose epimerase family.</text>
</comment>
<dbReference type="NCBIfam" id="NF008277">
    <property type="entry name" value="PRK11055.1"/>
    <property type="match status" value="1"/>
</dbReference>
<keyword evidence="13" id="KW-1185">Reference proteome</keyword>
<evidence type="ECO:0000256" key="1">
    <source>
        <dbReference type="ARBA" id="ARBA00001614"/>
    </source>
</evidence>
<proteinExistence type="inferred from homology"/>
<dbReference type="PIRSF" id="PIRSF005096">
    <property type="entry name" value="GALM"/>
    <property type="match status" value="1"/>
</dbReference>
<comment type="catalytic activity">
    <reaction evidence="1 8">
        <text>alpha-D-glucose = beta-D-glucose</text>
        <dbReference type="Rhea" id="RHEA:10264"/>
        <dbReference type="ChEBI" id="CHEBI:15903"/>
        <dbReference type="ChEBI" id="CHEBI:17925"/>
        <dbReference type="EC" id="5.1.3.3"/>
    </reaction>
</comment>
<evidence type="ECO:0000256" key="3">
    <source>
        <dbReference type="ARBA" id="ARBA00006206"/>
    </source>
</evidence>
<keyword evidence="6 8" id="KW-0413">Isomerase</keyword>
<dbReference type="PANTHER" id="PTHR10091:SF0">
    <property type="entry name" value="GALACTOSE MUTAROTASE"/>
    <property type="match status" value="1"/>
</dbReference>
<sequence length="345" mass="38511">MKLTTTKFGEKAQLYTIENHRGTVLELSDFGARIVNLSMKVDQQQRNLVLGFDSAEEYEAKDSYIGATIGRVAGRLSGGSYQLAQQMYQLPQNDGLNCLHGGPKSVDCQIWQTSIEQREDRVTIHFRLVSRDGENGFPGNLDMTVSHTLTNEDEWHIEYQAETDAPTLFNPTNHVYFNLNQHRTEEIGSHLLSIDADVYGVLTESLIPTGELRAVQGTPFDFRGKAVAIDQGLKSDDLQNRLVDGYDHPFLLNENGIGPQVVLMDSQQLVKVEMTTDAPAVVVYTSNMVDEPVVMKDSFQVKHGGVTLETQQLPDAINHDNFGSIVLKPDHIFRSKTVFNLSVNN</sequence>
<evidence type="ECO:0000256" key="2">
    <source>
        <dbReference type="ARBA" id="ARBA00005028"/>
    </source>
</evidence>
<dbReference type="GO" id="GO:0004034">
    <property type="term" value="F:aldose 1-epimerase activity"/>
    <property type="evidence" value="ECO:0007669"/>
    <property type="project" value="UniProtKB-EC"/>
</dbReference>
<evidence type="ECO:0000256" key="7">
    <source>
        <dbReference type="ARBA" id="ARBA00023277"/>
    </source>
</evidence>
<reference evidence="12" key="1">
    <citation type="submission" date="2020-12" db="EMBL/GenBank/DDBJ databases">
        <title>Vagococcus allomyrinae sp. nov. and Enterococcus lavae sp. nov., isolated from the larvae of Allomyrina dichotoma.</title>
        <authorList>
            <person name="Lee S.D."/>
        </authorList>
    </citation>
    <scope>NUCLEOTIDE SEQUENCE</scope>
    <source>
        <strain evidence="12">BWB3-3</strain>
    </source>
</reference>